<feature type="signal peptide" evidence="3">
    <location>
        <begin position="1"/>
        <end position="17"/>
    </location>
</feature>
<dbReference type="PANTHER" id="PTHR12411">
    <property type="entry name" value="CYSTEINE PROTEASE FAMILY C1-RELATED"/>
    <property type="match status" value="1"/>
</dbReference>
<dbReference type="InterPro" id="IPR013128">
    <property type="entry name" value="Peptidase_C1A"/>
</dbReference>
<dbReference type="InterPro" id="IPR025660">
    <property type="entry name" value="Pept_his_AS"/>
</dbReference>
<dbReference type="Pfam" id="PF08246">
    <property type="entry name" value="Inhibitor_I29"/>
    <property type="match status" value="1"/>
</dbReference>
<dbReference type="InterPro" id="IPR039417">
    <property type="entry name" value="Peptidase_C1A_papain-like"/>
</dbReference>
<dbReference type="InterPro" id="IPR013201">
    <property type="entry name" value="Prot_inhib_I29"/>
</dbReference>
<comment type="similarity">
    <text evidence="1">Belongs to the peptidase C1 family.</text>
</comment>
<evidence type="ECO:0000256" key="1">
    <source>
        <dbReference type="ARBA" id="ARBA00008455"/>
    </source>
</evidence>
<dbReference type="PROSITE" id="PS00639">
    <property type="entry name" value="THIOL_PROTEASE_HIS"/>
    <property type="match status" value="1"/>
</dbReference>
<dbReference type="PROSITE" id="PS00640">
    <property type="entry name" value="THIOL_PROTEASE_ASN"/>
    <property type="match status" value="1"/>
</dbReference>
<dbReference type="SMART" id="SM00645">
    <property type="entry name" value="Pept_C1"/>
    <property type="match status" value="1"/>
</dbReference>
<dbReference type="Gene3D" id="3.90.70.10">
    <property type="entry name" value="Cysteine proteinases"/>
    <property type="match status" value="2"/>
</dbReference>
<dbReference type="InParanoid" id="A0A1S3IT74"/>
<dbReference type="AlphaFoldDB" id="A0A1S3IT74"/>
<proteinExistence type="inferred from homology"/>
<sequence>MEHVVFLACFLIPLASASLNINETHWQIWKKQHHKKYESAAEEEFRRYTWARNLAFVLDHNSKYSSFTVEINEFADRTLKEMVSETAVVKRQKTEEVKYMYQKLQGAPASFDWRKRGAVPPVTNQGRDATAYAVIDSLYGYFKINTGHAVALSVQETSDCCTRGHPMGNPFACIKKLGGLCSEADIKGSRSVMRGNETDLQLAVLQNPVVVLVDASHSSFQLYKSGVFVEQRCSDKQLDHALLLVGYGSMSGKDYWICKNSWGTTWGMDGYILIARNVGNTCGIATAASLPIYRQ</sequence>
<feature type="chain" id="PRO_5018562093" evidence="3">
    <location>
        <begin position="18"/>
        <end position="295"/>
    </location>
</feature>
<protein>
    <submittedName>
        <fullName evidence="7">Cathepsin K-like</fullName>
    </submittedName>
</protein>
<feature type="domain" description="Peptidase C1A papain C-terminal" evidence="4">
    <location>
        <begin position="107"/>
        <end position="292"/>
    </location>
</feature>
<gene>
    <name evidence="7" type="primary">LOC106167228</name>
</gene>
<evidence type="ECO:0000313" key="7">
    <source>
        <dbReference type="RefSeq" id="XP_013401402.1"/>
    </source>
</evidence>
<evidence type="ECO:0000256" key="3">
    <source>
        <dbReference type="SAM" id="SignalP"/>
    </source>
</evidence>
<keyword evidence="3" id="KW-0732">Signal</keyword>
<dbReference type="CDD" id="cd02248">
    <property type="entry name" value="Peptidase_C1A"/>
    <property type="match status" value="1"/>
</dbReference>
<dbReference type="STRING" id="7574.A0A1S3IT74"/>
<dbReference type="InterPro" id="IPR000668">
    <property type="entry name" value="Peptidase_C1A_C"/>
</dbReference>
<dbReference type="GO" id="GO:0006508">
    <property type="term" value="P:proteolysis"/>
    <property type="evidence" value="ECO:0007669"/>
    <property type="project" value="InterPro"/>
</dbReference>
<dbReference type="GeneID" id="106167228"/>
<reference evidence="7" key="1">
    <citation type="submission" date="2025-08" db="UniProtKB">
        <authorList>
            <consortium name="RefSeq"/>
        </authorList>
    </citation>
    <scope>IDENTIFICATION</scope>
    <source>
        <tissue evidence="7">Gonads</tissue>
    </source>
</reference>
<accession>A0A1S3IT74</accession>
<keyword evidence="2" id="KW-1015">Disulfide bond</keyword>
<evidence type="ECO:0000259" key="5">
    <source>
        <dbReference type="SMART" id="SM00848"/>
    </source>
</evidence>
<dbReference type="InterPro" id="IPR038765">
    <property type="entry name" value="Papain-like_cys_pep_sf"/>
</dbReference>
<dbReference type="Proteomes" id="UP000085678">
    <property type="component" value="Unplaced"/>
</dbReference>
<dbReference type="KEGG" id="lak:106167228"/>
<feature type="domain" description="Cathepsin propeptide inhibitor" evidence="5">
    <location>
        <begin position="26"/>
        <end position="82"/>
    </location>
</feature>
<evidence type="ECO:0000313" key="6">
    <source>
        <dbReference type="Proteomes" id="UP000085678"/>
    </source>
</evidence>
<dbReference type="InterPro" id="IPR025661">
    <property type="entry name" value="Pept_asp_AS"/>
</dbReference>
<keyword evidence="6" id="KW-1185">Reference proteome</keyword>
<evidence type="ECO:0000259" key="4">
    <source>
        <dbReference type="SMART" id="SM00645"/>
    </source>
</evidence>
<dbReference type="OrthoDB" id="10253408at2759"/>
<dbReference type="GO" id="GO:0008234">
    <property type="term" value="F:cysteine-type peptidase activity"/>
    <property type="evidence" value="ECO:0007669"/>
    <property type="project" value="InterPro"/>
</dbReference>
<organism evidence="6 7">
    <name type="scientific">Lingula anatina</name>
    <name type="common">Brachiopod</name>
    <name type="synonym">Lingula unguis</name>
    <dbReference type="NCBI Taxonomy" id="7574"/>
    <lineage>
        <taxon>Eukaryota</taxon>
        <taxon>Metazoa</taxon>
        <taxon>Spiralia</taxon>
        <taxon>Lophotrochozoa</taxon>
        <taxon>Brachiopoda</taxon>
        <taxon>Linguliformea</taxon>
        <taxon>Lingulata</taxon>
        <taxon>Lingulida</taxon>
        <taxon>Linguloidea</taxon>
        <taxon>Lingulidae</taxon>
        <taxon>Lingula</taxon>
    </lineage>
</organism>
<dbReference type="RefSeq" id="XP_013401402.1">
    <property type="nucleotide sequence ID" value="XM_013545948.1"/>
</dbReference>
<dbReference type="Pfam" id="PF00112">
    <property type="entry name" value="Peptidase_C1"/>
    <property type="match status" value="1"/>
</dbReference>
<dbReference type="SUPFAM" id="SSF54001">
    <property type="entry name" value="Cysteine proteinases"/>
    <property type="match status" value="1"/>
</dbReference>
<name>A0A1S3IT74_LINAN</name>
<dbReference type="SMART" id="SM00848">
    <property type="entry name" value="Inhibitor_I29"/>
    <property type="match status" value="1"/>
</dbReference>
<evidence type="ECO:0000256" key="2">
    <source>
        <dbReference type="ARBA" id="ARBA00023157"/>
    </source>
</evidence>